<dbReference type="InterPro" id="IPR036832">
    <property type="entry name" value="PPK_N_dom_sf"/>
</dbReference>
<feature type="domain" description="Polyphosphate kinase C-terminal" evidence="11">
    <location>
        <begin position="336"/>
        <end position="496"/>
    </location>
</feature>
<protein>
    <recommendedName>
        <fullName evidence="6 7">Polyphosphate kinase</fullName>
        <ecNumber evidence="6 7">2.7.4.1</ecNumber>
    </recommendedName>
    <alternativeName>
        <fullName evidence="6">ATP-polyphosphate phosphotransferase</fullName>
    </alternativeName>
    <alternativeName>
        <fullName evidence="6">Polyphosphoric acid kinase</fullName>
    </alternativeName>
</protein>
<dbReference type="EC" id="2.7.4.1" evidence="6 7"/>
<dbReference type="GO" id="GO:0006799">
    <property type="term" value="P:polyphosphate biosynthetic process"/>
    <property type="evidence" value="ECO:0007669"/>
    <property type="project" value="UniProtKB-UniRule"/>
</dbReference>
<feature type="binding site" evidence="6">
    <location>
        <position position="49"/>
    </location>
    <ligand>
        <name>ATP</name>
        <dbReference type="ChEBI" id="CHEBI:30616"/>
    </ligand>
</feature>
<evidence type="ECO:0000259" key="9">
    <source>
        <dbReference type="Pfam" id="PF13089"/>
    </source>
</evidence>
<keyword evidence="13" id="KW-1185">Reference proteome</keyword>
<evidence type="ECO:0000259" key="8">
    <source>
        <dbReference type="Pfam" id="PF02503"/>
    </source>
</evidence>
<feature type="active site" description="Phosphohistidine intermediate" evidence="6">
    <location>
        <position position="439"/>
    </location>
</feature>
<dbReference type="InterPro" id="IPR025198">
    <property type="entry name" value="PPK_N_dom"/>
</dbReference>
<comment type="catalytic activity">
    <reaction evidence="6 7">
        <text>[phosphate](n) + ATP = [phosphate](n+1) + ADP</text>
        <dbReference type="Rhea" id="RHEA:19573"/>
        <dbReference type="Rhea" id="RHEA-COMP:9859"/>
        <dbReference type="Rhea" id="RHEA-COMP:14280"/>
        <dbReference type="ChEBI" id="CHEBI:16838"/>
        <dbReference type="ChEBI" id="CHEBI:30616"/>
        <dbReference type="ChEBI" id="CHEBI:456216"/>
        <dbReference type="EC" id="2.7.4.1"/>
    </reaction>
</comment>
<dbReference type="NCBIfam" id="NF003917">
    <property type="entry name" value="PRK05443.1-1"/>
    <property type="match status" value="1"/>
</dbReference>
<organism evidence="12 13">
    <name type="scientific">Adhaeribacter soli</name>
    <dbReference type="NCBI Taxonomy" id="2607655"/>
    <lineage>
        <taxon>Bacteria</taxon>
        <taxon>Pseudomonadati</taxon>
        <taxon>Bacteroidota</taxon>
        <taxon>Cytophagia</taxon>
        <taxon>Cytophagales</taxon>
        <taxon>Hymenobacteraceae</taxon>
        <taxon>Adhaeribacter</taxon>
    </lineage>
</organism>
<dbReference type="PANTHER" id="PTHR30218">
    <property type="entry name" value="POLYPHOSPHATE KINASE"/>
    <property type="match status" value="1"/>
</dbReference>
<evidence type="ECO:0000256" key="2">
    <source>
        <dbReference type="ARBA" id="ARBA00022679"/>
    </source>
</evidence>
<dbReference type="Pfam" id="PF13089">
    <property type="entry name" value="PP_kinase_N"/>
    <property type="match status" value="1"/>
</dbReference>
<feature type="domain" description="Polyphosphate kinase N-terminal" evidence="9">
    <location>
        <begin position="12"/>
        <end position="116"/>
    </location>
</feature>
<dbReference type="SUPFAM" id="SSF143724">
    <property type="entry name" value="PHP14-like"/>
    <property type="match status" value="1"/>
</dbReference>
<evidence type="ECO:0000313" key="13">
    <source>
        <dbReference type="Proteomes" id="UP000326570"/>
    </source>
</evidence>
<feature type="binding site" evidence="6">
    <location>
        <position position="472"/>
    </location>
    <ligand>
        <name>ATP</name>
        <dbReference type="ChEBI" id="CHEBI:30616"/>
    </ligand>
</feature>
<keyword evidence="3 6" id="KW-0547">Nucleotide-binding</keyword>
<keyword evidence="1 6" id="KW-0597">Phosphoprotein</keyword>
<dbReference type="Gene3D" id="3.30.870.10">
    <property type="entry name" value="Endonuclease Chain A"/>
    <property type="match status" value="2"/>
</dbReference>
<dbReference type="InterPro" id="IPR041108">
    <property type="entry name" value="PP_kinase_C_1"/>
</dbReference>
<dbReference type="EMBL" id="VTWT01000014">
    <property type="protein sequence ID" value="KAA9324999.1"/>
    <property type="molecule type" value="Genomic_DNA"/>
</dbReference>
<feature type="binding site" evidence="6">
    <location>
        <position position="379"/>
    </location>
    <ligand>
        <name>Mg(2+)</name>
        <dbReference type="ChEBI" id="CHEBI:18420"/>
    </ligand>
</feature>
<feature type="domain" description="Polyphosphate kinase middle" evidence="8">
    <location>
        <begin position="125"/>
        <end position="309"/>
    </location>
</feature>
<feature type="binding site" evidence="6">
    <location>
        <position position="596"/>
    </location>
    <ligand>
        <name>ATP</name>
        <dbReference type="ChEBI" id="CHEBI:30616"/>
    </ligand>
</feature>
<dbReference type="PANTHER" id="PTHR30218:SF0">
    <property type="entry name" value="POLYPHOSPHATE KINASE"/>
    <property type="match status" value="1"/>
</dbReference>
<comment type="caution">
    <text evidence="12">The sequence shown here is derived from an EMBL/GenBank/DDBJ whole genome shotgun (WGS) entry which is preliminary data.</text>
</comment>
<keyword evidence="6" id="KW-0479">Metal-binding</keyword>
<proteinExistence type="inferred from homology"/>
<reference evidence="12 13" key="1">
    <citation type="submission" date="2019-09" db="EMBL/GenBank/DDBJ databases">
        <title>Genome sequence of Adhaeribacter sp. M2.</title>
        <authorList>
            <person name="Srinivasan S."/>
        </authorList>
    </citation>
    <scope>NUCLEOTIDE SEQUENCE [LARGE SCALE GENOMIC DNA]</scope>
    <source>
        <strain evidence="12 13">M2</strain>
    </source>
</reference>
<evidence type="ECO:0000259" key="10">
    <source>
        <dbReference type="Pfam" id="PF13090"/>
    </source>
</evidence>
<dbReference type="GO" id="GO:0005524">
    <property type="term" value="F:ATP binding"/>
    <property type="evidence" value="ECO:0007669"/>
    <property type="project" value="UniProtKB-KW"/>
</dbReference>
<feature type="domain" description="Polyphosphate kinase C-terminal" evidence="10">
    <location>
        <begin position="507"/>
        <end position="660"/>
    </location>
</feature>
<dbReference type="HAMAP" id="MF_00347">
    <property type="entry name" value="Polyphosphate_kinase"/>
    <property type="match status" value="1"/>
</dbReference>
<dbReference type="SUPFAM" id="SSF56024">
    <property type="entry name" value="Phospholipase D/nuclease"/>
    <property type="match status" value="2"/>
</dbReference>
<dbReference type="Pfam" id="PF17941">
    <property type="entry name" value="PP_kinase_C_1"/>
    <property type="match status" value="1"/>
</dbReference>
<dbReference type="Pfam" id="PF13090">
    <property type="entry name" value="PP_kinase_C"/>
    <property type="match status" value="1"/>
</dbReference>
<keyword evidence="4 6" id="KW-0418">Kinase</keyword>
<dbReference type="RefSeq" id="WP_150906051.1">
    <property type="nucleotide sequence ID" value="NZ_VTWT01000014.1"/>
</dbReference>
<evidence type="ECO:0000259" key="11">
    <source>
        <dbReference type="Pfam" id="PF17941"/>
    </source>
</evidence>
<evidence type="ECO:0000256" key="4">
    <source>
        <dbReference type="ARBA" id="ARBA00022777"/>
    </source>
</evidence>
<accession>A0A5N1II99</accession>
<evidence type="ECO:0000256" key="1">
    <source>
        <dbReference type="ARBA" id="ARBA00022553"/>
    </source>
</evidence>
<dbReference type="InterPro" id="IPR036830">
    <property type="entry name" value="PP_kinase_middle_dom_sf"/>
</dbReference>
<comment type="similarity">
    <text evidence="6 7">Belongs to the polyphosphate kinase 1 (PPK1) family.</text>
</comment>
<dbReference type="NCBIfam" id="TIGR03705">
    <property type="entry name" value="poly_P_kin"/>
    <property type="match status" value="1"/>
</dbReference>
<comment type="cofactor">
    <cofactor evidence="6">
        <name>Mg(2+)</name>
        <dbReference type="ChEBI" id="CHEBI:18420"/>
    </cofactor>
</comment>
<keyword evidence="6" id="KW-0460">Magnesium</keyword>
<dbReference type="GO" id="GO:0046872">
    <property type="term" value="F:metal ion binding"/>
    <property type="evidence" value="ECO:0007669"/>
    <property type="project" value="UniProtKB-KW"/>
</dbReference>
<dbReference type="CDD" id="cd09164">
    <property type="entry name" value="PLDc_EcPPK1_C1_like"/>
    <property type="match status" value="1"/>
</dbReference>
<dbReference type="GO" id="GO:0008976">
    <property type="term" value="F:polyphosphate kinase activity"/>
    <property type="evidence" value="ECO:0007669"/>
    <property type="project" value="UniProtKB-UniRule"/>
</dbReference>
<dbReference type="InterPro" id="IPR024953">
    <property type="entry name" value="PP_kinase_middle"/>
</dbReference>
<feature type="binding site" evidence="6">
    <location>
        <position position="409"/>
    </location>
    <ligand>
        <name>Mg(2+)</name>
        <dbReference type="ChEBI" id="CHEBI:18420"/>
    </ligand>
</feature>
<keyword evidence="5 6" id="KW-0067">ATP-binding</keyword>
<dbReference type="GO" id="GO:0009358">
    <property type="term" value="C:polyphosphate kinase complex"/>
    <property type="evidence" value="ECO:0007669"/>
    <property type="project" value="InterPro"/>
</dbReference>
<comment type="function">
    <text evidence="6 7">Catalyzes the reversible transfer of the terminal phosphate of ATP to form a long-chain polyphosphate (polyP).</text>
</comment>
<dbReference type="Gene3D" id="3.30.1840.10">
    <property type="entry name" value="Polyphosphate kinase middle domain"/>
    <property type="match status" value="1"/>
</dbReference>
<dbReference type="Gene3D" id="1.20.58.310">
    <property type="entry name" value="Polyphosphate kinase N-terminal domain"/>
    <property type="match status" value="1"/>
</dbReference>
<dbReference type="AlphaFoldDB" id="A0A5N1II99"/>
<evidence type="ECO:0000256" key="3">
    <source>
        <dbReference type="ARBA" id="ARBA00022741"/>
    </source>
</evidence>
<sequence>MKNLSDPKIPLLSRDVSWLAFNFRVLQEASDPRVPLLERIKFMAIFSSNLDEFFKVRVATLRRLLNLKKKTRNQLYGHPSNELNLVLQEVARQQRIFGNLYYNQILPELQANNIFLLNERELSTEQQAFALEYFKERLQPLLRPVLFTDDPGRLFLKDQVVYLVVPLATPREKRTGANNYALLEIPSKKHAGRFVKLPSADDQHCVIFIDDIIRLGLPGLFPEYVPDEAHAIKISRDAELDLDEDVTANLLEKIKASIRKREKGRPARLLIDPGMPVALLELLQRKTGVKPEETITGSSYHNFRDFFSFPVSDLPQLSNPPLPPLSHPDFKEGETIFDSISRKEILLYYPYQKFSYVLQFLEEAAKDPAVSAINITLYRLASKSKVAKALMLAAKNGKLVTALVELKARFDEEMNVSWARKLENAGVNVIYGVPGHKVHCKLALVTRRENNLPVNYAYLSTGNFNEETALTYCDHGLFTKDERLTKEMELIFQYFMDLVPVRTFKYLLVAPFTLRKKLEEYVDNEIKQARKKKPAYILFKLNSLQDPRMVLKLYEASQAGVKIDLIVRGICTLVPGIKNLSENIRVRSIVDRFLEHSRVYVFGNGGKEMMYLASADLMTRNLSNRVEAAFPIYDPGVRQLIREQLNLQLQDTVKARRPDNTYYLPEKGRPALQSQPATYQQLQRIGGKP</sequence>
<evidence type="ECO:0000256" key="6">
    <source>
        <dbReference type="HAMAP-Rule" id="MF_00347"/>
    </source>
</evidence>
<name>A0A5N1II99_9BACT</name>
<dbReference type="InterPro" id="IPR003414">
    <property type="entry name" value="PP_kinase"/>
</dbReference>
<comment type="PTM">
    <text evidence="6 7">An intermediate of this reaction is the autophosphorylated ppk in which a phosphate is covalently linked to a histidine residue through a N-P bond.</text>
</comment>
<dbReference type="PIRSF" id="PIRSF015589">
    <property type="entry name" value="PP_kinase"/>
    <property type="match status" value="1"/>
</dbReference>
<evidence type="ECO:0000256" key="7">
    <source>
        <dbReference type="RuleBase" id="RU003800"/>
    </source>
</evidence>
<dbReference type="Pfam" id="PF02503">
    <property type="entry name" value="PP_kinase"/>
    <property type="match status" value="1"/>
</dbReference>
<keyword evidence="2 6" id="KW-0808">Transferase</keyword>
<dbReference type="CDD" id="cd09167">
    <property type="entry name" value="PLDc_EcPPK1_C2_like"/>
    <property type="match status" value="1"/>
</dbReference>
<dbReference type="SUPFAM" id="SSF140356">
    <property type="entry name" value="PPK N-terminal domain-like"/>
    <property type="match status" value="1"/>
</dbReference>
<dbReference type="InterPro" id="IPR025200">
    <property type="entry name" value="PPK_C_dom2"/>
</dbReference>
<evidence type="ECO:0000313" key="12">
    <source>
        <dbReference type="EMBL" id="KAA9324999.1"/>
    </source>
</evidence>
<evidence type="ECO:0000256" key="5">
    <source>
        <dbReference type="ARBA" id="ARBA00022840"/>
    </source>
</evidence>
<dbReference type="NCBIfam" id="NF003921">
    <property type="entry name" value="PRK05443.2-2"/>
    <property type="match status" value="1"/>
</dbReference>
<feature type="binding site" evidence="6">
    <location>
        <position position="568"/>
    </location>
    <ligand>
        <name>ATP</name>
        <dbReference type="ChEBI" id="CHEBI:30616"/>
    </ligand>
</feature>
<gene>
    <name evidence="12" type="primary">ppk1</name>
    <name evidence="6" type="synonym">ppk</name>
    <name evidence="12" type="ORF">F0P94_18995</name>
</gene>
<dbReference type="Proteomes" id="UP000326570">
    <property type="component" value="Unassembled WGS sequence"/>
</dbReference>